<dbReference type="InterPro" id="IPR000073">
    <property type="entry name" value="AB_hydrolase_1"/>
</dbReference>
<dbReference type="RefSeq" id="WP_378040251.1">
    <property type="nucleotide sequence ID" value="NZ_JBHLWH010000011.1"/>
</dbReference>
<dbReference type="SUPFAM" id="SSF53474">
    <property type="entry name" value="alpha/beta-Hydrolases"/>
    <property type="match status" value="1"/>
</dbReference>
<feature type="compositionally biased region" description="Polar residues" evidence="1">
    <location>
        <begin position="141"/>
        <end position="154"/>
    </location>
</feature>
<reference evidence="3 4" key="1">
    <citation type="submission" date="2024-09" db="EMBL/GenBank/DDBJ databases">
        <authorList>
            <person name="Sun Q."/>
            <person name="Mori K."/>
        </authorList>
    </citation>
    <scope>NUCLEOTIDE SEQUENCE [LARGE SCALE GENOMIC DNA]</scope>
    <source>
        <strain evidence="3 4">CCM 7609</strain>
    </source>
</reference>
<dbReference type="GO" id="GO:0016787">
    <property type="term" value="F:hydrolase activity"/>
    <property type="evidence" value="ECO:0007669"/>
    <property type="project" value="UniProtKB-KW"/>
</dbReference>
<dbReference type="Gene3D" id="3.40.50.1820">
    <property type="entry name" value="alpha/beta hydrolase"/>
    <property type="match status" value="1"/>
</dbReference>
<accession>A0ABV6F269</accession>
<name>A0ABV6F269_9MICC</name>
<feature type="domain" description="AB hydrolase-1" evidence="2">
    <location>
        <begin position="17"/>
        <end position="96"/>
    </location>
</feature>
<feature type="region of interest" description="Disordered" evidence="1">
    <location>
        <begin position="87"/>
        <end position="154"/>
    </location>
</feature>
<gene>
    <name evidence="3" type="ORF">ACFFIO_03715</name>
</gene>
<evidence type="ECO:0000313" key="4">
    <source>
        <dbReference type="Proteomes" id="UP001589766"/>
    </source>
</evidence>
<dbReference type="InterPro" id="IPR029058">
    <property type="entry name" value="AB_hydrolase_fold"/>
</dbReference>
<evidence type="ECO:0000256" key="1">
    <source>
        <dbReference type="SAM" id="MobiDB-lite"/>
    </source>
</evidence>
<keyword evidence="3" id="KW-0378">Hydrolase</keyword>
<keyword evidence="4" id="KW-1185">Reference proteome</keyword>
<feature type="compositionally biased region" description="Basic and acidic residues" evidence="1">
    <location>
        <begin position="92"/>
        <end position="102"/>
    </location>
</feature>
<comment type="caution">
    <text evidence="3">The sequence shown here is derived from an EMBL/GenBank/DDBJ whole genome shotgun (WGS) entry which is preliminary data.</text>
</comment>
<proteinExistence type="predicted"/>
<evidence type="ECO:0000313" key="3">
    <source>
        <dbReference type="EMBL" id="MFC0247605.1"/>
    </source>
</evidence>
<dbReference type="EMBL" id="JBHLWH010000011">
    <property type="protein sequence ID" value="MFC0247605.1"/>
    <property type="molecule type" value="Genomic_DNA"/>
</dbReference>
<organism evidence="3 4">
    <name type="scientific">Citricoccus parietis</name>
    <dbReference type="NCBI Taxonomy" id="592307"/>
    <lineage>
        <taxon>Bacteria</taxon>
        <taxon>Bacillati</taxon>
        <taxon>Actinomycetota</taxon>
        <taxon>Actinomycetes</taxon>
        <taxon>Micrococcales</taxon>
        <taxon>Micrococcaceae</taxon>
        <taxon>Citricoccus</taxon>
    </lineage>
</organism>
<dbReference type="Pfam" id="PF00561">
    <property type="entry name" value="Abhydrolase_1"/>
    <property type="match status" value="1"/>
</dbReference>
<dbReference type="Proteomes" id="UP001589766">
    <property type="component" value="Unassembled WGS sequence"/>
</dbReference>
<evidence type="ECO:0000259" key="2">
    <source>
        <dbReference type="Pfam" id="PF00561"/>
    </source>
</evidence>
<sequence length="154" mass="16757">MPEVPRCRLSDVARQLIHGLHGHPRTSSTWHLVAPRLVEQGFTVVCADLPGYCRSGKPTPTPDHVPHSKRVGAELLVRAMQELGHGRFAVAGHDRGELRRPADGTGSPGPRHARGANGLSADRHRLPSSHGRTGSGKPRASTRQFLHDTSSWRT</sequence>
<protein>
    <submittedName>
        <fullName evidence="3">Alpha/beta fold hydrolase</fullName>
    </submittedName>
</protein>